<name>A0ACB8CZA9_DERSI</name>
<sequence length="644" mass="72897">MAEGWGRSAGLESLEKQSTAKPESQVIAVAKSPKKPQRIATMLKWLAFAVTCSILSFQSWLKFTTNLERPRGQPSQFAIDFESDSFTLDGEPVRILSGSVHYFRTPRELWMERLIYARAAGLNTIDTFVEWSSHEPEEGHFDFHGQRDLVAFLEMAHNLSFMVILRPGPYIGAERDMGGLPYWLLRTDPSIRLRTMDTRYIKFADRYLTELFKRIKHLFVRNGGPIIMVQSTVTPASHVISLWQRLVIRASPQVENKYGLSRECNRTYLRHLRDLMRQELGGDTVLFTTDRVGVGTMSCGRVEGVYPAVAFGAMADVSDAFATLRLYQKRGPLFVSELYTGWFDRWAMPHQHMDPAMVASMLRQVLLAGASVNLLAQLFVLSPKMFGLAGLQYLSRGHSVSSQYPLTFEQVGHAHGLMFYNATITYQPHVPAMLSVEGIRDGGHVYLNGVFVDSISRAENNNALLIKAKLHQELTILVHNEGRISSGKDLSDSKGIVSNVTLDKRLLTNWTMRPVPLTNANWLTDYAQMRSIREQTSLRAASSAFEVRVFAAKFELPASDAYDVFLRPDQKTKGIAFLNGFNLGRYWPARGPQKTLYVPRTLFRKENLLVLIELEGGFYRGDKPPVIHFVDEPELHGTVHRMDE</sequence>
<proteinExistence type="predicted"/>
<evidence type="ECO:0000313" key="2">
    <source>
        <dbReference type="Proteomes" id="UP000821865"/>
    </source>
</evidence>
<dbReference type="EMBL" id="CM023473">
    <property type="protein sequence ID" value="KAH7954550.1"/>
    <property type="molecule type" value="Genomic_DNA"/>
</dbReference>
<gene>
    <name evidence="1" type="ORF">HPB49_019824</name>
</gene>
<reference evidence="1" key="1">
    <citation type="submission" date="2020-05" db="EMBL/GenBank/DDBJ databases">
        <title>Large-scale comparative analyses of tick genomes elucidate their genetic diversity and vector capacities.</title>
        <authorList>
            <person name="Jia N."/>
            <person name="Wang J."/>
            <person name="Shi W."/>
            <person name="Du L."/>
            <person name="Sun Y."/>
            <person name="Zhan W."/>
            <person name="Jiang J."/>
            <person name="Wang Q."/>
            <person name="Zhang B."/>
            <person name="Ji P."/>
            <person name="Sakyi L.B."/>
            <person name="Cui X."/>
            <person name="Yuan T."/>
            <person name="Jiang B."/>
            <person name="Yang W."/>
            <person name="Lam T.T.-Y."/>
            <person name="Chang Q."/>
            <person name="Ding S."/>
            <person name="Wang X."/>
            <person name="Zhu J."/>
            <person name="Ruan X."/>
            <person name="Zhao L."/>
            <person name="Wei J."/>
            <person name="Que T."/>
            <person name="Du C."/>
            <person name="Cheng J."/>
            <person name="Dai P."/>
            <person name="Han X."/>
            <person name="Huang E."/>
            <person name="Gao Y."/>
            <person name="Liu J."/>
            <person name="Shao H."/>
            <person name="Ye R."/>
            <person name="Li L."/>
            <person name="Wei W."/>
            <person name="Wang X."/>
            <person name="Wang C."/>
            <person name="Yang T."/>
            <person name="Huo Q."/>
            <person name="Li W."/>
            <person name="Guo W."/>
            <person name="Chen H."/>
            <person name="Zhou L."/>
            <person name="Ni X."/>
            <person name="Tian J."/>
            <person name="Zhou Y."/>
            <person name="Sheng Y."/>
            <person name="Liu T."/>
            <person name="Pan Y."/>
            <person name="Xia L."/>
            <person name="Li J."/>
            <person name="Zhao F."/>
            <person name="Cao W."/>
        </authorList>
    </citation>
    <scope>NUCLEOTIDE SEQUENCE</scope>
    <source>
        <strain evidence="1">Dsil-2018</strain>
    </source>
</reference>
<accession>A0ACB8CZA9</accession>
<organism evidence="1 2">
    <name type="scientific">Dermacentor silvarum</name>
    <name type="common">Tick</name>
    <dbReference type="NCBI Taxonomy" id="543639"/>
    <lineage>
        <taxon>Eukaryota</taxon>
        <taxon>Metazoa</taxon>
        <taxon>Ecdysozoa</taxon>
        <taxon>Arthropoda</taxon>
        <taxon>Chelicerata</taxon>
        <taxon>Arachnida</taxon>
        <taxon>Acari</taxon>
        <taxon>Parasitiformes</taxon>
        <taxon>Ixodida</taxon>
        <taxon>Ixodoidea</taxon>
        <taxon>Ixodidae</taxon>
        <taxon>Rhipicephalinae</taxon>
        <taxon>Dermacentor</taxon>
    </lineage>
</organism>
<dbReference type="Proteomes" id="UP000821865">
    <property type="component" value="Chromosome 4"/>
</dbReference>
<evidence type="ECO:0000313" key="1">
    <source>
        <dbReference type="EMBL" id="KAH7954550.1"/>
    </source>
</evidence>
<keyword evidence="2" id="KW-1185">Reference proteome</keyword>
<protein>
    <submittedName>
        <fullName evidence="1">Uncharacterized protein</fullName>
    </submittedName>
</protein>
<comment type="caution">
    <text evidence="1">The sequence shown here is derived from an EMBL/GenBank/DDBJ whole genome shotgun (WGS) entry which is preliminary data.</text>
</comment>